<keyword evidence="3" id="KW-0813">Transport</keyword>
<feature type="transmembrane region" description="Helical" evidence="7">
    <location>
        <begin position="203"/>
        <end position="223"/>
    </location>
</feature>
<evidence type="ECO:0000256" key="1">
    <source>
        <dbReference type="ARBA" id="ARBA00004127"/>
    </source>
</evidence>
<feature type="transmembrane region" description="Helical" evidence="7">
    <location>
        <begin position="382"/>
        <end position="403"/>
    </location>
</feature>
<evidence type="ECO:0000313" key="8">
    <source>
        <dbReference type="EMBL" id="KAL3122930.1"/>
    </source>
</evidence>
<keyword evidence="4 7" id="KW-0812">Transmembrane</keyword>
<feature type="transmembrane region" description="Helical" evidence="7">
    <location>
        <begin position="114"/>
        <end position="132"/>
    </location>
</feature>
<comment type="caution">
    <text evidence="8">The sequence shown here is derived from an EMBL/GenBank/DDBJ whole genome shotgun (WGS) entry which is preliminary data.</text>
</comment>
<keyword evidence="6 7" id="KW-0472">Membrane</keyword>
<dbReference type="AlphaFoldDB" id="A0ABD2M5X9"/>
<dbReference type="GO" id="GO:0005765">
    <property type="term" value="C:lysosomal membrane"/>
    <property type="evidence" value="ECO:0007669"/>
    <property type="project" value="UniProtKB-SubCell"/>
</dbReference>
<evidence type="ECO:0000313" key="9">
    <source>
        <dbReference type="Proteomes" id="UP001620626"/>
    </source>
</evidence>
<feature type="transmembrane region" description="Helical" evidence="7">
    <location>
        <begin position="328"/>
        <end position="349"/>
    </location>
</feature>
<dbReference type="Proteomes" id="UP001620626">
    <property type="component" value="Unassembled WGS sequence"/>
</dbReference>
<evidence type="ECO:0000256" key="2">
    <source>
        <dbReference type="ARBA" id="ARBA00007467"/>
    </source>
</evidence>
<feature type="transmembrane region" description="Helical" evidence="7">
    <location>
        <begin position="17"/>
        <end position="35"/>
    </location>
</feature>
<evidence type="ECO:0000256" key="3">
    <source>
        <dbReference type="ARBA" id="ARBA00022448"/>
    </source>
</evidence>
<sequence length="453" mass="49867">MLNAADGQKGAAQWRNVLAFCVLGLCNKLALPLLISASEDIIKMHNISNNVKLCQNATSSSSTIPTNSQCVPDLGKPRCETLMSTGAVLLANTLPSLTIKLTVSFFMNRIPFSFRHFLVCSLQAACFLLVGFSTTTTMAFAGVAFGSAAAGFGEICFLALSSFYDSSTLLAWFFGTGASGIVSSVTYSALTEPKLFGISPQKVILSMLIIPTVYFLTYWLVLIHSPRMHKAQLLWPSSWIVPAIRRPNYHGQVYVTENAISDSKNGTTGGGTHEFTFLQKLKMIKPLLRYMVPICIVYFLDNLINSGLLQHVKFDCAHSFGLSLASQFRWLQTFHLVGIFFSRLSAIFVEMPSLIFYSLPFLMLANLAIFFGQALFRFIPHILFVFVTIFIVGMVNGACCNFFGKIHQQASPMAREFKMTVISLADTSGVAMAGFLSILAHNSICQLYPIIYP</sequence>
<comment type="similarity">
    <text evidence="2 7">Belongs to the battenin family.</text>
</comment>
<dbReference type="GO" id="GO:0012505">
    <property type="term" value="C:endomembrane system"/>
    <property type="evidence" value="ECO:0007669"/>
    <property type="project" value="UniProtKB-SubCell"/>
</dbReference>
<evidence type="ECO:0000256" key="5">
    <source>
        <dbReference type="ARBA" id="ARBA00022989"/>
    </source>
</evidence>
<dbReference type="PANTHER" id="PTHR10981">
    <property type="entry name" value="BATTENIN"/>
    <property type="match status" value="1"/>
</dbReference>
<feature type="transmembrane region" description="Helical" evidence="7">
    <location>
        <begin position="424"/>
        <end position="451"/>
    </location>
</feature>
<evidence type="ECO:0000256" key="4">
    <source>
        <dbReference type="ARBA" id="ARBA00022692"/>
    </source>
</evidence>
<feature type="transmembrane region" description="Helical" evidence="7">
    <location>
        <begin position="356"/>
        <end position="376"/>
    </location>
</feature>
<accession>A0ABD2M5X9</accession>
<reference evidence="8 9" key="1">
    <citation type="submission" date="2024-10" db="EMBL/GenBank/DDBJ databases">
        <authorList>
            <person name="Kim D."/>
        </authorList>
    </citation>
    <scope>NUCLEOTIDE SEQUENCE [LARGE SCALE GENOMIC DNA]</scope>
    <source>
        <strain evidence="8">BH-2024</strain>
    </source>
</reference>
<feature type="transmembrane region" description="Helical" evidence="7">
    <location>
        <begin position="287"/>
        <end position="308"/>
    </location>
</feature>
<dbReference type="SUPFAM" id="SSF103473">
    <property type="entry name" value="MFS general substrate transporter"/>
    <property type="match status" value="1"/>
</dbReference>
<proteinExistence type="inferred from homology"/>
<comment type="subcellular location">
    <subcellularLocation>
        <location evidence="1">Endomembrane system</location>
        <topology evidence="1">Multi-pass membrane protein</topology>
    </subcellularLocation>
    <subcellularLocation>
        <location evidence="7">Lysosome membrane</location>
        <topology evidence="7">Multi-pass membrane protein</topology>
    </subcellularLocation>
</comment>
<dbReference type="PRINTS" id="PR01315">
    <property type="entry name" value="BATTENIN"/>
</dbReference>
<organism evidence="8 9">
    <name type="scientific">Heterodera trifolii</name>
    <dbReference type="NCBI Taxonomy" id="157864"/>
    <lineage>
        <taxon>Eukaryota</taxon>
        <taxon>Metazoa</taxon>
        <taxon>Ecdysozoa</taxon>
        <taxon>Nematoda</taxon>
        <taxon>Chromadorea</taxon>
        <taxon>Rhabditida</taxon>
        <taxon>Tylenchina</taxon>
        <taxon>Tylenchomorpha</taxon>
        <taxon>Tylenchoidea</taxon>
        <taxon>Heteroderidae</taxon>
        <taxon>Heteroderinae</taxon>
        <taxon>Heterodera</taxon>
    </lineage>
</organism>
<gene>
    <name evidence="8" type="ORF">niasHT_003569</name>
</gene>
<dbReference type="EMBL" id="JBICBT010000119">
    <property type="protein sequence ID" value="KAL3122930.1"/>
    <property type="molecule type" value="Genomic_DNA"/>
</dbReference>
<name>A0ABD2M5X9_9BILA</name>
<evidence type="ECO:0000256" key="7">
    <source>
        <dbReference type="RuleBase" id="RU361113"/>
    </source>
</evidence>
<protein>
    <recommendedName>
        <fullName evidence="7">Battenin</fullName>
    </recommendedName>
</protein>
<keyword evidence="5 7" id="KW-1133">Transmembrane helix</keyword>
<feature type="transmembrane region" description="Helical" evidence="7">
    <location>
        <begin position="138"/>
        <end position="160"/>
    </location>
</feature>
<evidence type="ECO:0000256" key="6">
    <source>
        <dbReference type="ARBA" id="ARBA00023136"/>
    </source>
</evidence>
<dbReference type="Pfam" id="PF02487">
    <property type="entry name" value="CLN3"/>
    <property type="match status" value="1"/>
</dbReference>
<dbReference type="InterPro" id="IPR036259">
    <property type="entry name" value="MFS_trans_sf"/>
</dbReference>
<keyword evidence="7" id="KW-0458">Lysosome</keyword>
<dbReference type="PANTHER" id="PTHR10981:SF0">
    <property type="entry name" value="BATTENIN"/>
    <property type="match status" value="1"/>
</dbReference>
<feature type="transmembrane region" description="Helical" evidence="7">
    <location>
        <begin position="169"/>
        <end position="191"/>
    </location>
</feature>
<keyword evidence="9" id="KW-1185">Reference proteome</keyword>
<dbReference type="InterPro" id="IPR003492">
    <property type="entry name" value="Battenin_disease_Cln3"/>
</dbReference>